<evidence type="ECO:0000313" key="3">
    <source>
        <dbReference type="Proteomes" id="UP000523161"/>
    </source>
</evidence>
<gene>
    <name evidence="2" type="ORF">HRH59_05000</name>
</gene>
<accession>A0A7Y5AP65</accession>
<organism evidence="2 3">
    <name type="scientific">Rheinheimera lutimaris</name>
    <dbReference type="NCBI Taxonomy" id="2740584"/>
    <lineage>
        <taxon>Bacteria</taxon>
        <taxon>Pseudomonadati</taxon>
        <taxon>Pseudomonadota</taxon>
        <taxon>Gammaproteobacteria</taxon>
        <taxon>Chromatiales</taxon>
        <taxon>Chromatiaceae</taxon>
        <taxon>Rheinheimera</taxon>
    </lineage>
</organism>
<dbReference type="Proteomes" id="UP000523161">
    <property type="component" value="Unassembled WGS sequence"/>
</dbReference>
<comment type="caution">
    <text evidence="2">The sequence shown here is derived from an EMBL/GenBank/DDBJ whole genome shotgun (WGS) entry which is preliminary data.</text>
</comment>
<dbReference type="RefSeq" id="WP_173500180.1">
    <property type="nucleotide sequence ID" value="NZ_JABSOD010000004.1"/>
</dbReference>
<dbReference type="GO" id="GO:0071949">
    <property type="term" value="F:FAD binding"/>
    <property type="evidence" value="ECO:0007669"/>
    <property type="project" value="InterPro"/>
</dbReference>
<dbReference type="Gene3D" id="3.30.70.100">
    <property type="match status" value="1"/>
</dbReference>
<dbReference type="Pfam" id="PF04940">
    <property type="entry name" value="BLUF"/>
    <property type="match status" value="1"/>
</dbReference>
<keyword evidence="3" id="KW-1185">Reference proteome</keyword>
<proteinExistence type="predicted"/>
<evidence type="ECO:0000259" key="1">
    <source>
        <dbReference type="PROSITE" id="PS50925"/>
    </source>
</evidence>
<protein>
    <submittedName>
        <fullName evidence="2">BLUF domain-containing protein</fullName>
    </submittedName>
</protein>
<name>A0A7Y5AP65_9GAMM</name>
<dbReference type="InterPro" id="IPR007024">
    <property type="entry name" value="BLUF_domain"/>
</dbReference>
<dbReference type="SUPFAM" id="SSF54975">
    <property type="entry name" value="Acylphosphatase/BLUF domain-like"/>
    <property type="match status" value="1"/>
</dbReference>
<reference evidence="2 3" key="1">
    <citation type="submission" date="2020-06" db="EMBL/GenBank/DDBJ databases">
        <title>Rheinheimera sp. nov., a marine bacterium isolated from coastal.</title>
        <authorList>
            <person name="Yu Q."/>
            <person name="Qi Y."/>
            <person name="Pu J."/>
        </authorList>
    </citation>
    <scope>NUCLEOTIDE SEQUENCE [LARGE SCALE GENOMIC DNA]</scope>
    <source>
        <strain evidence="2 3">YQF-2</strain>
    </source>
</reference>
<sequence length="138" mass="15694">MTQTALMQLAYISDCHSGTTHATVAGIHQQAKRNNAVNKVTGVLLTTDKHFMQLLEGEPQQVEQTYQRIRQDARHSNVRLIFSRSIAQRQFPNWHMGLKRVLDEAEHSDLQAIISMYGQREQFSAQQADAISLLFTSL</sequence>
<dbReference type="InterPro" id="IPR036046">
    <property type="entry name" value="Acylphosphatase-like_dom_sf"/>
</dbReference>
<dbReference type="AlphaFoldDB" id="A0A7Y5AP65"/>
<feature type="domain" description="BLUF" evidence="1">
    <location>
        <begin position="6"/>
        <end position="97"/>
    </location>
</feature>
<dbReference type="EMBL" id="JABSOD010000004">
    <property type="protein sequence ID" value="NRQ41932.1"/>
    <property type="molecule type" value="Genomic_DNA"/>
</dbReference>
<evidence type="ECO:0000313" key="2">
    <source>
        <dbReference type="EMBL" id="NRQ41932.1"/>
    </source>
</evidence>
<dbReference type="SMART" id="SM01034">
    <property type="entry name" value="BLUF"/>
    <property type="match status" value="1"/>
</dbReference>
<dbReference type="PROSITE" id="PS50925">
    <property type="entry name" value="BLUF"/>
    <property type="match status" value="1"/>
</dbReference>
<dbReference type="GO" id="GO:0009882">
    <property type="term" value="F:blue light photoreceptor activity"/>
    <property type="evidence" value="ECO:0007669"/>
    <property type="project" value="InterPro"/>
</dbReference>